<evidence type="ECO:0000256" key="8">
    <source>
        <dbReference type="ARBA" id="ARBA00023065"/>
    </source>
</evidence>
<evidence type="ECO:0000256" key="12">
    <source>
        <dbReference type="RuleBase" id="RU000679"/>
    </source>
</evidence>
<evidence type="ECO:0000313" key="15">
    <source>
        <dbReference type="Proteomes" id="UP000318571"/>
    </source>
</evidence>
<evidence type="ECO:0000256" key="11">
    <source>
        <dbReference type="ARBA" id="ARBA00023303"/>
    </source>
</evidence>
<gene>
    <name evidence="14" type="ORF">TCAL_10417</name>
</gene>
<accession>A0A553PL39</accession>
<proteinExistence type="inferred from homology"/>
<organism evidence="14 15">
    <name type="scientific">Tigriopus californicus</name>
    <name type="common">Marine copepod</name>
    <dbReference type="NCBI Taxonomy" id="6832"/>
    <lineage>
        <taxon>Eukaryota</taxon>
        <taxon>Metazoa</taxon>
        <taxon>Ecdysozoa</taxon>
        <taxon>Arthropoda</taxon>
        <taxon>Crustacea</taxon>
        <taxon>Multicrustacea</taxon>
        <taxon>Hexanauplia</taxon>
        <taxon>Copepoda</taxon>
        <taxon>Harpacticoida</taxon>
        <taxon>Harpacticidae</taxon>
        <taxon>Tigriopus</taxon>
    </lineage>
</organism>
<keyword evidence="6 13" id="KW-1133">Transmembrane helix</keyword>
<evidence type="ECO:0000256" key="4">
    <source>
        <dbReference type="ARBA" id="ARBA00022461"/>
    </source>
</evidence>
<evidence type="ECO:0000256" key="2">
    <source>
        <dbReference type="ARBA" id="ARBA00007193"/>
    </source>
</evidence>
<comment type="subcellular location">
    <subcellularLocation>
        <location evidence="1">Membrane</location>
        <topology evidence="1">Multi-pass membrane protein</topology>
    </subcellularLocation>
</comment>
<keyword evidence="8 12" id="KW-0406">Ion transport</keyword>
<evidence type="ECO:0000256" key="6">
    <source>
        <dbReference type="ARBA" id="ARBA00022989"/>
    </source>
</evidence>
<keyword evidence="7" id="KW-0915">Sodium</keyword>
<feature type="transmembrane region" description="Helical" evidence="13">
    <location>
        <begin position="42"/>
        <end position="61"/>
    </location>
</feature>
<evidence type="ECO:0000256" key="9">
    <source>
        <dbReference type="ARBA" id="ARBA00023136"/>
    </source>
</evidence>
<dbReference type="EMBL" id="VCGU01000003">
    <property type="protein sequence ID" value="TRY78401.1"/>
    <property type="molecule type" value="Genomic_DNA"/>
</dbReference>
<comment type="similarity">
    <text evidence="2 12">Belongs to the amiloride-sensitive sodium channel (TC 1.A.6) family.</text>
</comment>
<keyword evidence="4 12" id="KW-0894">Sodium channel</keyword>
<sequence length="375" mass="42573">MDQHYRQKLFSTRAKLSSAEEDLLSTKDTPKMRKIEICNKRNLVLTIKVAIVITCTVLLFVQSEKCFKRYFQYDTTATLSVKPTGEATFLAFSICPAFEAAYKNDVLDNYGITEKNYQKGIYTPTINPENKSHEDIFNEATYTLEEILMEIKLKTSNQSWTEVAVPFKFEEWDNEIAAWDTNYHQLYGKCYTMSLQPDIAQMEVTQVQVESKINIFVFLHHPGQFNDFNSKTKMHSILGKSLFIDITYEITVNTLGEESEIPCATEMDYAFDNCMSQEVVGKLVTRHGCSLPYLPSKSGSTICNPTNIELREAAFKDYDFFTSNGQKQLCDRPCSTMEVFSGLPVSGVTDDGLAQMKMYPCVGSVVWTLASQGLN</sequence>
<evidence type="ECO:0000256" key="13">
    <source>
        <dbReference type="SAM" id="Phobius"/>
    </source>
</evidence>
<dbReference type="Proteomes" id="UP000318571">
    <property type="component" value="Chromosome 11"/>
</dbReference>
<protein>
    <submittedName>
        <fullName evidence="14">Uncharacterized protein</fullName>
    </submittedName>
</protein>
<keyword evidence="15" id="KW-1185">Reference proteome</keyword>
<comment type="caution">
    <text evidence="14">The sequence shown here is derived from an EMBL/GenBank/DDBJ whole genome shotgun (WGS) entry which is preliminary data.</text>
</comment>
<keyword evidence="11 12" id="KW-0407">Ion channel</keyword>
<keyword evidence="9 13" id="KW-0472">Membrane</keyword>
<evidence type="ECO:0000256" key="3">
    <source>
        <dbReference type="ARBA" id="ARBA00022448"/>
    </source>
</evidence>
<dbReference type="AlphaFoldDB" id="A0A553PL39"/>
<evidence type="ECO:0000256" key="5">
    <source>
        <dbReference type="ARBA" id="ARBA00022692"/>
    </source>
</evidence>
<evidence type="ECO:0000256" key="7">
    <source>
        <dbReference type="ARBA" id="ARBA00023053"/>
    </source>
</evidence>
<dbReference type="GO" id="GO:0016020">
    <property type="term" value="C:membrane"/>
    <property type="evidence" value="ECO:0007669"/>
    <property type="project" value="UniProtKB-SubCell"/>
</dbReference>
<dbReference type="GO" id="GO:0005272">
    <property type="term" value="F:sodium channel activity"/>
    <property type="evidence" value="ECO:0007669"/>
    <property type="project" value="UniProtKB-KW"/>
</dbReference>
<evidence type="ECO:0000313" key="14">
    <source>
        <dbReference type="EMBL" id="TRY78401.1"/>
    </source>
</evidence>
<dbReference type="Pfam" id="PF00858">
    <property type="entry name" value="ASC"/>
    <property type="match status" value="1"/>
</dbReference>
<dbReference type="InterPro" id="IPR001873">
    <property type="entry name" value="ENaC"/>
</dbReference>
<reference evidence="14 15" key="1">
    <citation type="journal article" date="2018" name="Nat. Ecol. Evol.">
        <title>Genomic signatures of mitonuclear coevolution across populations of Tigriopus californicus.</title>
        <authorList>
            <person name="Barreto F.S."/>
            <person name="Watson E.T."/>
            <person name="Lima T.G."/>
            <person name="Willett C.S."/>
            <person name="Edmands S."/>
            <person name="Li W."/>
            <person name="Burton R.S."/>
        </authorList>
    </citation>
    <scope>NUCLEOTIDE SEQUENCE [LARGE SCALE GENOMIC DNA]</scope>
    <source>
        <strain evidence="14 15">San Diego</strain>
    </source>
</reference>
<name>A0A553PL39_TIGCA</name>
<evidence type="ECO:0000256" key="1">
    <source>
        <dbReference type="ARBA" id="ARBA00004141"/>
    </source>
</evidence>
<keyword evidence="10 12" id="KW-0739">Sodium transport</keyword>
<keyword evidence="5 12" id="KW-0812">Transmembrane</keyword>
<keyword evidence="3 12" id="KW-0813">Transport</keyword>
<evidence type="ECO:0000256" key="10">
    <source>
        <dbReference type="ARBA" id="ARBA00023201"/>
    </source>
</evidence>